<dbReference type="Proteomes" id="UP000030746">
    <property type="component" value="Unassembled WGS sequence"/>
</dbReference>
<comment type="catalytic activity">
    <reaction evidence="8 11">
        <text>ATP + H2O = ADP + phosphate + H(+)</text>
        <dbReference type="Rhea" id="RHEA:13065"/>
        <dbReference type="ChEBI" id="CHEBI:15377"/>
        <dbReference type="ChEBI" id="CHEBI:15378"/>
        <dbReference type="ChEBI" id="CHEBI:30616"/>
        <dbReference type="ChEBI" id="CHEBI:43474"/>
        <dbReference type="ChEBI" id="CHEBI:456216"/>
        <dbReference type="EC" id="3.6.4.13"/>
    </reaction>
</comment>
<dbReference type="Pfam" id="PF00270">
    <property type="entry name" value="DEAD"/>
    <property type="match status" value="1"/>
</dbReference>
<evidence type="ECO:0000256" key="2">
    <source>
        <dbReference type="ARBA" id="ARBA00022801"/>
    </source>
</evidence>
<proteinExistence type="inferred from homology"/>
<evidence type="ECO:0000256" key="12">
    <source>
        <dbReference type="SAM" id="MobiDB-lite"/>
    </source>
</evidence>
<dbReference type="GO" id="GO:0003723">
    <property type="term" value="F:RNA binding"/>
    <property type="evidence" value="ECO:0007669"/>
    <property type="project" value="UniProtKB-UniRule"/>
</dbReference>
<name>V4BEH0_LOTGI</name>
<dbReference type="GO" id="GO:0016887">
    <property type="term" value="F:ATP hydrolysis activity"/>
    <property type="evidence" value="ECO:0007669"/>
    <property type="project" value="RHEA"/>
</dbReference>
<dbReference type="STRING" id="225164.V4BEH0"/>
<dbReference type="PROSITE" id="PS51192">
    <property type="entry name" value="HELICASE_ATP_BIND_1"/>
    <property type="match status" value="1"/>
</dbReference>
<dbReference type="InterPro" id="IPR014014">
    <property type="entry name" value="RNA_helicase_DEAD_Q_motif"/>
</dbReference>
<dbReference type="InterPro" id="IPR001650">
    <property type="entry name" value="Helicase_C-like"/>
</dbReference>
<comment type="function">
    <text evidence="11">RNA helicase.</text>
</comment>
<dbReference type="EMBL" id="KB199861">
    <property type="protein sequence ID" value="ESP04182.1"/>
    <property type="molecule type" value="Genomic_DNA"/>
</dbReference>
<dbReference type="FunFam" id="3.40.50.300:FF:001022">
    <property type="entry name" value="RNA helicase"/>
    <property type="match status" value="1"/>
</dbReference>
<dbReference type="FunFam" id="3.40.50.300:FF:000877">
    <property type="entry name" value="RNA helicase"/>
    <property type="match status" value="1"/>
</dbReference>
<evidence type="ECO:0000256" key="8">
    <source>
        <dbReference type="ARBA" id="ARBA00047984"/>
    </source>
</evidence>
<evidence type="ECO:0000256" key="9">
    <source>
        <dbReference type="PROSITE-ProRule" id="PRU00552"/>
    </source>
</evidence>
<dbReference type="HOGENOM" id="CLU_003041_26_4_1"/>
<keyword evidence="6" id="KW-0175">Coiled coil</keyword>
<dbReference type="Pfam" id="PF13959">
    <property type="entry name" value="CTE_SPB4"/>
    <property type="match status" value="1"/>
</dbReference>
<dbReference type="GO" id="GO:0003724">
    <property type="term" value="F:RNA helicase activity"/>
    <property type="evidence" value="ECO:0007669"/>
    <property type="project" value="UniProtKB-EC"/>
</dbReference>
<dbReference type="SUPFAM" id="SSF52540">
    <property type="entry name" value="P-loop containing nucleoside triphosphate hydrolases"/>
    <property type="match status" value="1"/>
</dbReference>
<evidence type="ECO:0000256" key="5">
    <source>
        <dbReference type="ARBA" id="ARBA00022884"/>
    </source>
</evidence>
<dbReference type="SMART" id="SM00487">
    <property type="entry name" value="DEXDc"/>
    <property type="match status" value="1"/>
</dbReference>
<feature type="short sequence motif" description="Q motif" evidence="9">
    <location>
        <begin position="5"/>
        <end position="33"/>
    </location>
</feature>
<feature type="compositionally biased region" description="Basic and acidic residues" evidence="12">
    <location>
        <begin position="515"/>
        <end position="531"/>
    </location>
</feature>
<dbReference type="SMART" id="SM01178">
    <property type="entry name" value="DUF4217"/>
    <property type="match status" value="1"/>
</dbReference>
<feature type="domain" description="Helicase ATP-binding" evidence="13">
    <location>
        <begin position="36"/>
        <end position="219"/>
    </location>
</feature>
<gene>
    <name evidence="16" type="ORF">LOTGIDRAFT_224051</name>
</gene>
<evidence type="ECO:0000256" key="10">
    <source>
        <dbReference type="RuleBase" id="RU000492"/>
    </source>
</evidence>
<keyword evidence="17" id="KW-1185">Reference proteome</keyword>
<feature type="domain" description="DEAD-box RNA helicase Q" evidence="15">
    <location>
        <begin position="5"/>
        <end position="33"/>
    </location>
</feature>
<comment type="domain">
    <text evidence="11">The Q motif is unique to and characteristic of the DEAD box family of RNA helicases and controls ATP binding and hydrolysis.</text>
</comment>
<dbReference type="PANTHER" id="PTHR24031">
    <property type="entry name" value="RNA HELICASE"/>
    <property type="match status" value="1"/>
</dbReference>
<evidence type="ECO:0000256" key="4">
    <source>
        <dbReference type="ARBA" id="ARBA00022840"/>
    </source>
</evidence>
<sequence length="587" mass="67509">MDESWDNLNVQLDSNISKSIKQLGFKHMTPVQAATIPRFLQNKDVAVEAVTGSGKTLAFIIPLLQMLLKRDTPLKKNEIGGLILTPTRELAIQIDEVLNQFLSHVTQFTSCLFIGGLDVTQMIEKFKTQGCNIIIATPGRMEDLFQRKHDGFNLPASVKALEVLVLDEADRLLEMGFETSINMILSHLPKQRRTGLFSATQTDEVENLIRAGLRNPLRITVKEKKNTVNQLVPKTPALLQNYYMIVEADEKMNQLISFLRKHKKNKILVFFSTCASVDYFKKIIEQFVQNTTVFHIHGKLKQKRVKVIEKLRNADNGILVCTDLMARGIDIPDIDWVVQFDPPSSSRAFVHRCGRTARIGNKGNALVMLLPAEETYISFLKINQRTPMVEMLVDEKAANIVPKVKKFTKRDRALYESGMKAFVSFIQFYGKHECSMIFKTKELNIGKLATGYALLRLPKMPELKGKVIDNFTEEDIEPDSIMYKDKIREKKRQEEIRKIQSGEIVKKTRNFRTKAWSDQKVRKEKRKENRERRARKKKRKQEEMSQGDLDELDDDMKLFKKFRKGKVSKEDLNKEIDATLEKGEGVK</sequence>
<dbReference type="RefSeq" id="XP_009045128.1">
    <property type="nucleotide sequence ID" value="XM_009046880.1"/>
</dbReference>
<dbReference type="PROSITE" id="PS51194">
    <property type="entry name" value="HELICASE_CTER"/>
    <property type="match status" value="1"/>
</dbReference>
<evidence type="ECO:0000256" key="6">
    <source>
        <dbReference type="ARBA" id="ARBA00023054"/>
    </source>
</evidence>
<dbReference type="InterPro" id="IPR014001">
    <property type="entry name" value="Helicase_ATP-bd"/>
</dbReference>
<dbReference type="AlphaFoldDB" id="V4BEH0"/>
<evidence type="ECO:0000256" key="7">
    <source>
        <dbReference type="ARBA" id="ARBA00038002"/>
    </source>
</evidence>
<keyword evidence="1 10" id="KW-0547">Nucleotide-binding</keyword>
<keyword evidence="3 10" id="KW-0347">Helicase</keyword>
<dbReference type="InterPro" id="IPR056330">
    <property type="entry name" value="CTT_SPB4"/>
</dbReference>
<evidence type="ECO:0000256" key="1">
    <source>
        <dbReference type="ARBA" id="ARBA00022741"/>
    </source>
</evidence>
<dbReference type="Pfam" id="PF00271">
    <property type="entry name" value="Helicase_C"/>
    <property type="match status" value="1"/>
</dbReference>
<dbReference type="PROSITE" id="PS51195">
    <property type="entry name" value="Q_MOTIF"/>
    <property type="match status" value="1"/>
</dbReference>
<keyword evidence="2 10" id="KW-0378">Hydrolase</keyword>
<protein>
    <recommendedName>
        <fullName evidence="11">ATP-dependent RNA helicase</fullName>
        <ecNumber evidence="11">3.6.4.13</ecNumber>
    </recommendedName>
</protein>
<dbReference type="InterPro" id="IPR000629">
    <property type="entry name" value="RNA-helicase_DEAD-box_CS"/>
</dbReference>
<accession>V4BEH0</accession>
<dbReference type="InterPro" id="IPR025313">
    <property type="entry name" value="SPB4-like_CTE"/>
</dbReference>
<keyword evidence="5 11" id="KW-0694">RNA-binding</keyword>
<evidence type="ECO:0000256" key="3">
    <source>
        <dbReference type="ARBA" id="ARBA00022806"/>
    </source>
</evidence>
<dbReference type="CDD" id="cd18787">
    <property type="entry name" value="SF2_C_DEAD"/>
    <property type="match status" value="1"/>
</dbReference>
<feature type="domain" description="Helicase C-terminal" evidence="14">
    <location>
        <begin position="251"/>
        <end position="408"/>
    </location>
</feature>
<comment type="similarity">
    <text evidence="7">Belongs to the DEAD box helicase family. DDX55/SPB4 subfamily.</text>
</comment>
<dbReference type="PROSITE" id="PS00039">
    <property type="entry name" value="DEAD_ATP_HELICASE"/>
    <property type="match status" value="1"/>
</dbReference>
<dbReference type="Gene3D" id="3.40.50.300">
    <property type="entry name" value="P-loop containing nucleotide triphosphate hydrolases"/>
    <property type="match status" value="2"/>
</dbReference>
<dbReference type="SMART" id="SM00490">
    <property type="entry name" value="HELICc"/>
    <property type="match status" value="1"/>
</dbReference>
<evidence type="ECO:0000259" key="15">
    <source>
        <dbReference type="PROSITE" id="PS51195"/>
    </source>
</evidence>
<dbReference type="InterPro" id="IPR011545">
    <property type="entry name" value="DEAD/DEAH_box_helicase_dom"/>
</dbReference>
<evidence type="ECO:0000313" key="17">
    <source>
        <dbReference type="Proteomes" id="UP000030746"/>
    </source>
</evidence>
<dbReference type="InterPro" id="IPR027417">
    <property type="entry name" value="P-loop_NTPase"/>
</dbReference>
<dbReference type="OrthoDB" id="7396459at2759"/>
<evidence type="ECO:0000313" key="16">
    <source>
        <dbReference type="EMBL" id="ESP04182.1"/>
    </source>
</evidence>
<dbReference type="GO" id="GO:0005524">
    <property type="term" value="F:ATP binding"/>
    <property type="evidence" value="ECO:0007669"/>
    <property type="project" value="UniProtKB-UniRule"/>
</dbReference>
<feature type="region of interest" description="Disordered" evidence="12">
    <location>
        <begin position="514"/>
        <end position="550"/>
    </location>
</feature>
<evidence type="ECO:0000256" key="11">
    <source>
        <dbReference type="RuleBase" id="RU365068"/>
    </source>
</evidence>
<evidence type="ECO:0000259" key="13">
    <source>
        <dbReference type="PROSITE" id="PS51192"/>
    </source>
</evidence>
<evidence type="ECO:0000259" key="14">
    <source>
        <dbReference type="PROSITE" id="PS51194"/>
    </source>
</evidence>
<dbReference type="CTD" id="20247181"/>
<keyword evidence="4 10" id="KW-0067">ATP-binding</keyword>
<dbReference type="CDD" id="cd17960">
    <property type="entry name" value="DEADc_DDX55"/>
    <property type="match status" value="1"/>
</dbReference>
<reference evidence="16 17" key="1">
    <citation type="journal article" date="2013" name="Nature">
        <title>Insights into bilaterian evolution from three spiralian genomes.</title>
        <authorList>
            <person name="Simakov O."/>
            <person name="Marletaz F."/>
            <person name="Cho S.J."/>
            <person name="Edsinger-Gonzales E."/>
            <person name="Havlak P."/>
            <person name="Hellsten U."/>
            <person name="Kuo D.H."/>
            <person name="Larsson T."/>
            <person name="Lv J."/>
            <person name="Arendt D."/>
            <person name="Savage R."/>
            <person name="Osoegawa K."/>
            <person name="de Jong P."/>
            <person name="Grimwood J."/>
            <person name="Chapman J.A."/>
            <person name="Shapiro H."/>
            <person name="Aerts A."/>
            <person name="Otillar R.P."/>
            <person name="Terry A.Y."/>
            <person name="Boore J.L."/>
            <person name="Grigoriev I.V."/>
            <person name="Lindberg D.R."/>
            <person name="Seaver E.C."/>
            <person name="Weisblat D.A."/>
            <person name="Putnam N.H."/>
            <person name="Rokhsar D.S."/>
        </authorList>
    </citation>
    <scope>NUCLEOTIDE SEQUENCE [LARGE SCALE GENOMIC DNA]</scope>
</reference>
<organism evidence="16 17">
    <name type="scientific">Lottia gigantea</name>
    <name type="common">Giant owl limpet</name>
    <dbReference type="NCBI Taxonomy" id="225164"/>
    <lineage>
        <taxon>Eukaryota</taxon>
        <taxon>Metazoa</taxon>
        <taxon>Spiralia</taxon>
        <taxon>Lophotrochozoa</taxon>
        <taxon>Mollusca</taxon>
        <taxon>Gastropoda</taxon>
        <taxon>Patellogastropoda</taxon>
        <taxon>Lottioidea</taxon>
        <taxon>Lottiidae</taxon>
        <taxon>Lottia</taxon>
    </lineage>
</organism>
<dbReference type="GeneID" id="20247181"/>
<dbReference type="Pfam" id="PF23681">
    <property type="entry name" value="CTT_SPB4"/>
    <property type="match status" value="1"/>
</dbReference>
<dbReference type="EC" id="3.6.4.13" evidence="11"/>
<dbReference type="OMA" id="AYKEHEC"/>
<dbReference type="KEGG" id="lgi:LOTGIDRAFT_224051"/>